<feature type="active site" description="Proton donor/acceptor" evidence="7">
    <location>
        <position position="75"/>
    </location>
</feature>
<comment type="catalytic activity">
    <reaction evidence="1 7">
        <text>L-glutamate = D-glutamate</text>
        <dbReference type="Rhea" id="RHEA:12813"/>
        <dbReference type="ChEBI" id="CHEBI:29985"/>
        <dbReference type="ChEBI" id="CHEBI:29986"/>
        <dbReference type="EC" id="5.1.1.3"/>
    </reaction>
</comment>
<feature type="active site" description="Proton donor/acceptor" evidence="7">
    <location>
        <position position="184"/>
    </location>
</feature>
<dbReference type="GO" id="GO:0009252">
    <property type="term" value="P:peptidoglycan biosynthetic process"/>
    <property type="evidence" value="ECO:0007669"/>
    <property type="project" value="UniProtKB-UniRule"/>
</dbReference>
<dbReference type="EC" id="5.1.1.3" evidence="2 7"/>
<dbReference type="Proteomes" id="UP000886796">
    <property type="component" value="Unassembled WGS sequence"/>
</dbReference>
<comment type="similarity">
    <text evidence="7">Belongs to the aspartate/glutamate racemases family.</text>
</comment>
<dbReference type="GO" id="GO:0008881">
    <property type="term" value="F:glutamate racemase activity"/>
    <property type="evidence" value="ECO:0007669"/>
    <property type="project" value="UniProtKB-UniRule"/>
</dbReference>
<dbReference type="AlphaFoldDB" id="A0A9D1CMS4"/>
<reference evidence="8" key="1">
    <citation type="submission" date="2020-10" db="EMBL/GenBank/DDBJ databases">
        <authorList>
            <person name="Gilroy R."/>
        </authorList>
    </citation>
    <scope>NUCLEOTIDE SEQUENCE</scope>
    <source>
        <strain evidence="8">13361</strain>
    </source>
</reference>
<keyword evidence="4 7" id="KW-0573">Peptidoglycan synthesis</keyword>
<evidence type="ECO:0000256" key="3">
    <source>
        <dbReference type="ARBA" id="ARBA00022960"/>
    </source>
</evidence>
<sequence>MHSKKDYIGVFDSGLGGISVLRELVKAMPQERFLYFGDSANAPYGQKPVETVRQLTLDAAEHLFSRGVKALVVACNTATAAAIDILREQHPEEIIIGIEPALKVAADRFPTGQVGVMATEVTLHEEKFLHLAEHYPALGLHSISAPGLVELVEAGKGESDECETLLRGILAPYVGKLDALVLGCTHYPFARGVISRILGERTQLLDGGAGTARQTLRRLMEADLLSPEGNGDIQMENSLGTPEIFNRAMELLNG</sequence>
<keyword evidence="6 7" id="KW-0961">Cell wall biogenesis/degradation</keyword>
<dbReference type="PANTHER" id="PTHR21198:SF3">
    <property type="entry name" value="GLUTAMATE RACEMASE"/>
    <property type="match status" value="1"/>
</dbReference>
<feature type="binding site" evidence="7">
    <location>
        <begin position="44"/>
        <end position="45"/>
    </location>
    <ligand>
        <name>substrate</name>
    </ligand>
</feature>
<dbReference type="PROSITE" id="PS00923">
    <property type="entry name" value="ASP_GLU_RACEMASE_1"/>
    <property type="match status" value="1"/>
</dbReference>
<evidence type="ECO:0000313" key="8">
    <source>
        <dbReference type="EMBL" id="HIQ68617.1"/>
    </source>
</evidence>
<organism evidence="8 9">
    <name type="scientific">Candidatus Faecousia excrementigallinarum</name>
    <dbReference type="NCBI Taxonomy" id="2840806"/>
    <lineage>
        <taxon>Bacteria</taxon>
        <taxon>Bacillati</taxon>
        <taxon>Bacillota</taxon>
        <taxon>Clostridia</taxon>
        <taxon>Eubacteriales</taxon>
        <taxon>Oscillospiraceae</taxon>
        <taxon>Faecousia</taxon>
    </lineage>
</organism>
<evidence type="ECO:0000256" key="7">
    <source>
        <dbReference type="HAMAP-Rule" id="MF_00258"/>
    </source>
</evidence>
<evidence type="ECO:0000313" key="9">
    <source>
        <dbReference type="Proteomes" id="UP000886796"/>
    </source>
</evidence>
<comment type="function">
    <text evidence="7">Provides the (R)-glutamate required for cell wall biosynthesis.</text>
</comment>
<feature type="binding site" evidence="7">
    <location>
        <begin position="76"/>
        <end position="77"/>
    </location>
    <ligand>
        <name>substrate</name>
    </ligand>
</feature>
<reference evidence="8" key="2">
    <citation type="journal article" date="2021" name="PeerJ">
        <title>Extensive microbial diversity within the chicken gut microbiome revealed by metagenomics and culture.</title>
        <authorList>
            <person name="Gilroy R."/>
            <person name="Ravi A."/>
            <person name="Getino M."/>
            <person name="Pursley I."/>
            <person name="Horton D.L."/>
            <person name="Alikhan N.F."/>
            <person name="Baker D."/>
            <person name="Gharbi K."/>
            <person name="Hall N."/>
            <person name="Watson M."/>
            <person name="Adriaenssens E.M."/>
            <person name="Foster-Nyarko E."/>
            <person name="Jarju S."/>
            <person name="Secka A."/>
            <person name="Antonio M."/>
            <person name="Oren A."/>
            <person name="Chaudhuri R.R."/>
            <person name="La Ragione R."/>
            <person name="Hildebrand F."/>
            <person name="Pallen M.J."/>
        </authorList>
    </citation>
    <scope>NUCLEOTIDE SEQUENCE</scope>
    <source>
        <strain evidence="8">13361</strain>
    </source>
</reference>
<dbReference type="GO" id="GO:0008360">
    <property type="term" value="P:regulation of cell shape"/>
    <property type="evidence" value="ECO:0007669"/>
    <property type="project" value="UniProtKB-KW"/>
</dbReference>
<feature type="binding site" evidence="7">
    <location>
        <begin position="185"/>
        <end position="186"/>
    </location>
    <ligand>
        <name>substrate</name>
    </ligand>
</feature>
<evidence type="ECO:0000256" key="4">
    <source>
        <dbReference type="ARBA" id="ARBA00022984"/>
    </source>
</evidence>
<evidence type="ECO:0000256" key="2">
    <source>
        <dbReference type="ARBA" id="ARBA00013090"/>
    </source>
</evidence>
<comment type="caution">
    <text evidence="8">The sequence shown here is derived from an EMBL/GenBank/DDBJ whole genome shotgun (WGS) entry which is preliminary data.</text>
</comment>
<dbReference type="Pfam" id="PF01177">
    <property type="entry name" value="Asp_Glu_race"/>
    <property type="match status" value="1"/>
</dbReference>
<protein>
    <recommendedName>
        <fullName evidence="2 7">Glutamate racemase</fullName>
        <ecNumber evidence="2 7">5.1.1.3</ecNumber>
    </recommendedName>
</protein>
<evidence type="ECO:0000256" key="5">
    <source>
        <dbReference type="ARBA" id="ARBA00023235"/>
    </source>
</evidence>
<dbReference type="HAMAP" id="MF_00258">
    <property type="entry name" value="Glu_racemase"/>
    <property type="match status" value="1"/>
</dbReference>
<comment type="pathway">
    <text evidence="7">Cell wall biogenesis; peptidoglycan biosynthesis.</text>
</comment>
<gene>
    <name evidence="7 8" type="primary">murI</name>
    <name evidence="8" type="ORF">IAB74_08935</name>
</gene>
<dbReference type="InterPro" id="IPR001920">
    <property type="entry name" value="Asp/Glu_race"/>
</dbReference>
<accession>A0A9D1CMS4</accession>
<keyword evidence="5 7" id="KW-0413">Isomerase</keyword>
<dbReference type="GO" id="GO:0071555">
    <property type="term" value="P:cell wall organization"/>
    <property type="evidence" value="ECO:0007669"/>
    <property type="project" value="UniProtKB-KW"/>
</dbReference>
<dbReference type="InterPro" id="IPR004391">
    <property type="entry name" value="Glu_race"/>
</dbReference>
<proteinExistence type="inferred from homology"/>
<dbReference type="Gene3D" id="3.40.50.1860">
    <property type="match status" value="2"/>
</dbReference>
<feature type="binding site" evidence="7">
    <location>
        <begin position="12"/>
        <end position="13"/>
    </location>
    <ligand>
        <name>substrate</name>
    </ligand>
</feature>
<dbReference type="NCBIfam" id="TIGR00067">
    <property type="entry name" value="glut_race"/>
    <property type="match status" value="1"/>
</dbReference>
<name>A0A9D1CMS4_9FIRM</name>
<evidence type="ECO:0000256" key="1">
    <source>
        <dbReference type="ARBA" id="ARBA00001602"/>
    </source>
</evidence>
<keyword evidence="3 7" id="KW-0133">Cell shape</keyword>
<evidence type="ECO:0000256" key="6">
    <source>
        <dbReference type="ARBA" id="ARBA00023316"/>
    </source>
</evidence>
<dbReference type="InterPro" id="IPR018187">
    <property type="entry name" value="Asp/Glu_racemase_AS_1"/>
</dbReference>
<dbReference type="EMBL" id="DVFK01000118">
    <property type="protein sequence ID" value="HIQ68617.1"/>
    <property type="molecule type" value="Genomic_DNA"/>
</dbReference>
<dbReference type="InterPro" id="IPR015942">
    <property type="entry name" value="Asp/Glu/hydantoin_racemase"/>
</dbReference>
<dbReference type="PANTHER" id="PTHR21198">
    <property type="entry name" value="GLUTAMATE RACEMASE"/>
    <property type="match status" value="1"/>
</dbReference>
<dbReference type="SUPFAM" id="SSF53681">
    <property type="entry name" value="Aspartate/glutamate racemase"/>
    <property type="match status" value="2"/>
</dbReference>